<name>A0ACC0JS08_CHOFU</name>
<reference evidence="1 2" key="1">
    <citation type="journal article" date="2022" name="Genome Biol. Evol.">
        <title>The Spruce Budworm Genome: Reconstructing the Evolutionary History of Antifreeze Proteins.</title>
        <authorList>
            <person name="Beliveau C."/>
            <person name="Gagne P."/>
            <person name="Picq S."/>
            <person name="Vernygora O."/>
            <person name="Keeling C.I."/>
            <person name="Pinkney K."/>
            <person name="Doucet D."/>
            <person name="Wen F."/>
            <person name="Johnston J.S."/>
            <person name="Maaroufi H."/>
            <person name="Boyle B."/>
            <person name="Laroche J."/>
            <person name="Dewar K."/>
            <person name="Juretic N."/>
            <person name="Blackburn G."/>
            <person name="Nisole A."/>
            <person name="Brunet B."/>
            <person name="Brandao M."/>
            <person name="Lumley L."/>
            <person name="Duan J."/>
            <person name="Quan G."/>
            <person name="Lucarotti C.J."/>
            <person name="Roe A.D."/>
            <person name="Sperling F.A.H."/>
            <person name="Levesque R.C."/>
            <person name="Cusson M."/>
        </authorList>
    </citation>
    <scope>NUCLEOTIDE SEQUENCE [LARGE SCALE GENOMIC DNA]</scope>
    <source>
        <strain evidence="1">Glfc:IPQL:Cfum</strain>
    </source>
</reference>
<organism evidence="1 2">
    <name type="scientific">Choristoneura fumiferana</name>
    <name type="common">Spruce budworm moth</name>
    <name type="synonym">Archips fumiferana</name>
    <dbReference type="NCBI Taxonomy" id="7141"/>
    <lineage>
        <taxon>Eukaryota</taxon>
        <taxon>Metazoa</taxon>
        <taxon>Ecdysozoa</taxon>
        <taxon>Arthropoda</taxon>
        <taxon>Hexapoda</taxon>
        <taxon>Insecta</taxon>
        <taxon>Pterygota</taxon>
        <taxon>Neoptera</taxon>
        <taxon>Endopterygota</taxon>
        <taxon>Lepidoptera</taxon>
        <taxon>Glossata</taxon>
        <taxon>Ditrysia</taxon>
        <taxon>Tortricoidea</taxon>
        <taxon>Tortricidae</taxon>
        <taxon>Tortricinae</taxon>
        <taxon>Choristoneura</taxon>
    </lineage>
</organism>
<accession>A0ACC0JS08</accession>
<comment type="caution">
    <text evidence="1">The sequence shown here is derived from an EMBL/GenBank/DDBJ whole genome shotgun (WGS) entry which is preliminary data.</text>
</comment>
<proteinExistence type="predicted"/>
<dbReference type="EMBL" id="CM046126">
    <property type="protein sequence ID" value="KAI8426949.1"/>
    <property type="molecule type" value="Genomic_DNA"/>
</dbReference>
<evidence type="ECO:0000313" key="2">
    <source>
        <dbReference type="Proteomes" id="UP001064048"/>
    </source>
</evidence>
<keyword evidence="2" id="KW-1185">Reference proteome</keyword>
<protein>
    <submittedName>
        <fullName evidence="1">Uncharacterized protein</fullName>
    </submittedName>
</protein>
<sequence>MQSIKKPVDRKSKSKEKPKEELKVQEEKLKKNTYNVSTPREYMQRSSAADVYAQKRKSAVQKTPKKIPGTSNESKASPMKDLLKSSPSSISQISNSSKVSSSIKTINKVSQSNARARTAKDLPFVNVTVNSPIAKRKLNLTTESARVKESAIRKSVEKRLNAKDAEKQNTTMRLKKELPNDRGDFERQRSKTRTLDENEVKLLTPDGVDNNEGMINLKQRLIAHPKAFYIDLDGDTAKAKNDKTSDEEVSYEDDFESYESDFDSYHSDRTSENTSEDVEHDDIDVDKGDVEKHSLETADLKEGKDEGNDESMLDSGSFDLREQRSANKSKPVAMEFITEASEDTEDKVSSLDEGFQEGSSAVSSMRTVHVDVLERPLFIDFKKSKVKKRKKRIFEELMQRAKDILSMVTLHEMSFVLCEMKPISYDLYMAIFGRTNSTQIAVQTFEDGITEEVQTDEVAMDYKWTQFPVKFSKFDVYLNNINVQRKNRRNSDDFFSKFNSLLDEKADNGCHNDLDTLEKYKENPLRVLLEQKDGVGNCEMLPYDTYSKKLSNDFSINQLGKFLKKVESRVSHVLNTNTHGLGSENVVKSSLPFSSGYVAITTKNVSDEKSFLKSAKITGVIFSENKHNLILTVHMKPASGIVAGKCILCLWDVSVARAEPIKILIAIDNVVMGRFRGATDGILVAALEDGSTHLWDLSEQPAWRNDVTSSKKENLKDVKDGAMTQTERDREWNLKNINAGYEQLPLPFALQACAYTSSAASLDGNKMADCTVGLEYVGEALAQDGGRKVVGQVCSLQRLGVLTIWTIVQEKTKTHDLGKAFWSKMKLEKTQTFSLTDHVNAKELIDNSTFNLSAAKKRMVNRKKEKTLARNFSRQNSADIRQNDRPASVASARRLPAEKTVPHEWETGIVCNNLKIVHYDNTDRYLVAKNNGEVLSCTKSLGAFTVDRLCVSSDTSSITCLDVSPHASAYFLAATDSGTVHLYSMLEARVLLTLDCSNASSQDARERPLADIKGRFVSDVPRRHSHVGSETEVAKKVSVLSVLWSRVNPCRMLSLSRTGALALWELTQSDIHPQYVGGRATFACMAGDGTLALVTPEGDVQVHRMHQQRTADHLQLFHKYVALL</sequence>
<gene>
    <name evidence="1" type="ORF">MSG28_014617</name>
</gene>
<evidence type="ECO:0000313" key="1">
    <source>
        <dbReference type="EMBL" id="KAI8426949.1"/>
    </source>
</evidence>
<dbReference type="Proteomes" id="UP001064048">
    <property type="component" value="Chromosome 26"/>
</dbReference>